<evidence type="ECO:0000256" key="1">
    <source>
        <dbReference type="SAM" id="MobiDB-lite"/>
    </source>
</evidence>
<organism evidence="2 3">
    <name type="scientific">Trifolium medium</name>
    <dbReference type="NCBI Taxonomy" id="97028"/>
    <lineage>
        <taxon>Eukaryota</taxon>
        <taxon>Viridiplantae</taxon>
        <taxon>Streptophyta</taxon>
        <taxon>Embryophyta</taxon>
        <taxon>Tracheophyta</taxon>
        <taxon>Spermatophyta</taxon>
        <taxon>Magnoliopsida</taxon>
        <taxon>eudicotyledons</taxon>
        <taxon>Gunneridae</taxon>
        <taxon>Pentapetalae</taxon>
        <taxon>rosids</taxon>
        <taxon>fabids</taxon>
        <taxon>Fabales</taxon>
        <taxon>Fabaceae</taxon>
        <taxon>Papilionoideae</taxon>
        <taxon>50 kb inversion clade</taxon>
        <taxon>NPAAA clade</taxon>
        <taxon>Hologalegina</taxon>
        <taxon>IRL clade</taxon>
        <taxon>Trifolieae</taxon>
        <taxon>Trifolium</taxon>
    </lineage>
</organism>
<feature type="compositionally biased region" description="Basic and acidic residues" evidence="1">
    <location>
        <begin position="1"/>
        <end position="12"/>
    </location>
</feature>
<feature type="non-terminal residue" evidence="2">
    <location>
        <position position="1"/>
    </location>
</feature>
<comment type="caution">
    <text evidence="2">The sequence shown here is derived from an EMBL/GenBank/DDBJ whole genome shotgun (WGS) entry which is preliminary data.</text>
</comment>
<dbReference type="EMBL" id="LXQA010469352">
    <property type="protein sequence ID" value="MCI53820.1"/>
    <property type="molecule type" value="Genomic_DNA"/>
</dbReference>
<reference evidence="2 3" key="1">
    <citation type="journal article" date="2018" name="Front. Plant Sci.">
        <title>Red Clover (Trifolium pratense) and Zigzag Clover (T. medium) - A Picture of Genomic Similarities and Differences.</title>
        <authorList>
            <person name="Dluhosova J."/>
            <person name="Istvanek J."/>
            <person name="Nedelnik J."/>
            <person name="Repkova J."/>
        </authorList>
    </citation>
    <scope>NUCLEOTIDE SEQUENCE [LARGE SCALE GENOMIC DNA]</scope>
    <source>
        <strain evidence="3">cv. 10/8</strain>
        <tissue evidence="2">Leaf</tissue>
    </source>
</reference>
<evidence type="ECO:0000313" key="2">
    <source>
        <dbReference type="EMBL" id="MCI53820.1"/>
    </source>
</evidence>
<protein>
    <submittedName>
        <fullName evidence="2">Uncharacterized protein</fullName>
    </submittedName>
</protein>
<dbReference type="AlphaFoldDB" id="A0A392T0Y3"/>
<name>A0A392T0Y3_9FABA</name>
<dbReference type="Proteomes" id="UP000265520">
    <property type="component" value="Unassembled WGS sequence"/>
</dbReference>
<sequence>RKRERSTVRRPEAGPAERGVAEEGLISAGDGGDVRWWVGFGSGRGSVK</sequence>
<feature type="region of interest" description="Disordered" evidence="1">
    <location>
        <begin position="1"/>
        <end position="29"/>
    </location>
</feature>
<proteinExistence type="predicted"/>
<accession>A0A392T0Y3</accession>
<evidence type="ECO:0000313" key="3">
    <source>
        <dbReference type="Proteomes" id="UP000265520"/>
    </source>
</evidence>
<keyword evidence="3" id="KW-1185">Reference proteome</keyword>